<accession>A0A336LUB2</accession>
<name>A0A336LUB2_CULSO</name>
<feature type="transmembrane region" description="Helical" evidence="1">
    <location>
        <begin position="33"/>
        <end position="55"/>
    </location>
</feature>
<evidence type="ECO:0000313" key="2">
    <source>
        <dbReference type="EMBL" id="SSX00201.1"/>
    </source>
</evidence>
<dbReference type="EMBL" id="UFQT01000128">
    <property type="protein sequence ID" value="SSX20581.1"/>
    <property type="molecule type" value="Genomic_DNA"/>
</dbReference>
<organism evidence="3">
    <name type="scientific">Culicoides sonorensis</name>
    <name type="common">Biting midge</name>
    <dbReference type="NCBI Taxonomy" id="179676"/>
    <lineage>
        <taxon>Eukaryota</taxon>
        <taxon>Metazoa</taxon>
        <taxon>Ecdysozoa</taxon>
        <taxon>Arthropoda</taxon>
        <taxon>Hexapoda</taxon>
        <taxon>Insecta</taxon>
        <taxon>Pterygota</taxon>
        <taxon>Neoptera</taxon>
        <taxon>Endopterygota</taxon>
        <taxon>Diptera</taxon>
        <taxon>Nematocera</taxon>
        <taxon>Chironomoidea</taxon>
        <taxon>Ceratopogonidae</taxon>
        <taxon>Ceratopogoninae</taxon>
        <taxon>Culicoides</taxon>
        <taxon>Monoculicoides</taxon>
    </lineage>
</organism>
<evidence type="ECO:0000256" key="1">
    <source>
        <dbReference type="SAM" id="Phobius"/>
    </source>
</evidence>
<evidence type="ECO:0000313" key="3">
    <source>
        <dbReference type="EMBL" id="SSX20581.1"/>
    </source>
</evidence>
<keyword evidence="1" id="KW-0472">Membrane</keyword>
<keyword evidence="1" id="KW-1133">Transmembrane helix</keyword>
<reference evidence="2" key="1">
    <citation type="submission" date="2018-04" db="EMBL/GenBank/DDBJ databases">
        <authorList>
            <person name="Go L.Y."/>
            <person name="Mitchell J.A."/>
        </authorList>
    </citation>
    <scope>NUCLEOTIDE SEQUENCE</scope>
    <source>
        <tissue evidence="2">Whole organism</tissue>
    </source>
</reference>
<proteinExistence type="predicted"/>
<protein>
    <submittedName>
        <fullName evidence="3">CSON001822 protein</fullName>
    </submittedName>
</protein>
<dbReference type="EMBL" id="UFQS01000128">
    <property type="protein sequence ID" value="SSX00201.1"/>
    <property type="molecule type" value="Genomic_DNA"/>
</dbReference>
<sequence length="64" mass="7704">MTYISEYAVDFIENIRNCYSHHRQLFNFEMSQLPCQIIAILNLLYIIELTFRFGFLESPQGTFY</sequence>
<keyword evidence="1" id="KW-0812">Transmembrane</keyword>
<dbReference type="VEuPathDB" id="VectorBase:CSON001822"/>
<dbReference type="AlphaFoldDB" id="A0A336LUB2"/>
<reference evidence="3" key="2">
    <citation type="submission" date="2018-07" db="EMBL/GenBank/DDBJ databases">
        <authorList>
            <person name="Quirk P.G."/>
            <person name="Krulwich T.A."/>
        </authorList>
    </citation>
    <scope>NUCLEOTIDE SEQUENCE</scope>
</reference>
<gene>
    <name evidence="3" type="primary">CSON001822</name>
</gene>